<feature type="transmembrane region" description="Helical" evidence="2">
    <location>
        <begin position="50"/>
        <end position="71"/>
    </location>
</feature>
<keyword evidence="2" id="KW-0812">Transmembrane</keyword>
<keyword evidence="2" id="KW-1133">Transmembrane helix</keyword>
<evidence type="ECO:0000259" key="3">
    <source>
        <dbReference type="Pfam" id="PF16040"/>
    </source>
</evidence>
<protein>
    <recommendedName>
        <fullName evidence="7">E3 ubiquitin-protein ligase APD1-4 middle domain-containing protein</fullName>
    </recommendedName>
</protein>
<feature type="region of interest" description="Disordered" evidence="1">
    <location>
        <begin position="651"/>
        <end position="688"/>
    </location>
</feature>
<evidence type="ECO:0000256" key="1">
    <source>
        <dbReference type="SAM" id="MobiDB-lite"/>
    </source>
</evidence>
<gene>
    <name evidence="5" type="ORF">J437_LFUL013363</name>
</gene>
<feature type="compositionally biased region" description="Basic and acidic residues" evidence="1">
    <location>
        <begin position="360"/>
        <end position="370"/>
    </location>
</feature>
<dbReference type="EMBL" id="KZ308851">
    <property type="protein sequence ID" value="KAG8234861.1"/>
    <property type="molecule type" value="Genomic_DNA"/>
</dbReference>
<name>A0A8K0P5S8_LADFU</name>
<feature type="region of interest" description="Disordered" evidence="1">
    <location>
        <begin position="202"/>
        <end position="222"/>
    </location>
</feature>
<organism evidence="5 6">
    <name type="scientific">Ladona fulva</name>
    <name type="common">Scarce chaser dragonfly</name>
    <name type="synonym">Libellula fulva</name>
    <dbReference type="NCBI Taxonomy" id="123851"/>
    <lineage>
        <taxon>Eukaryota</taxon>
        <taxon>Metazoa</taxon>
        <taxon>Ecdysozoa</taxon>
        <taxon>Arthropoda</taxon>
        <taxon>Hexapoda</taxon>
        <taxon>Insecta</taxon>
        <taxon>Pterygota</taxon>
        <taxon>Palaeoptera</taxon>
        <taxon>Odonata</taxon>
        <taxon>Epiprocta</taxon>
        <taxon>Anisoptera</taxon>
        <taxon>Libelluloidea</taxon>
        <taxon>Libellulidae</taxon>
        <taxon>Ladona</taxon>
    </lineage>
</organism>
<accession>A0A8K0P5S8</accession>
<feature type="domain" description="E3 ubiquitin-protein ligase APD1-4 middle" evidence="4">
    <location>
        <begin position="563"/>
        <end position="639"/>
    </location>
</feature>
<evidence type="ECO:0008006" key="7">
    <source>
        <dbReference type="Google" id="ProtNLM"/>
    </source>
</evidence>
<keyword evidence="2" id="KW-0472">Membrane</keyword>
<dbReference type="AlphaFoldDB" id="A0A8K0P5S8"/>
<feature type="region of interest" description="Disordered" evidence="1">
    <location>
        <begin position="346"/>
        <end position="408"/>
    </location>
</feature>
<comment type="caution">
    <text evidence="5">The sequence shown here is derived from an EMBL/GenBank/DDBJ whole genome shotgun (WGS) entry which is preliminary data.</text>
</comment>
<feature type="domain" description="E3 ubiquitin-protein ligase APD1-4 N-terminal" evidence="3">
    <location>
        <begin position="109"/>
        <end position="178"/>
    </location>
</feature>
<dbReference type="OrthoDB" id="6435218at2759"/>
<dbReference type="Proteomes" id="UP000792457">
    <property type="component" value="Unassembled WGS sequence"/>
</dbReference>
<sequence length="731" mass="82763">MGIAPPSPVVGGCLRWSGDIEGGQGSRSWKDSLITFSLPKRKKLKGPLRAARLCLLSILLPALLLTLPLYVRYRVYGRSEAFPLAASDMRMIDSHVSTTWCQRQVVEANATFNAFLMPEMPQMEDEPHRVTMHRSLYLGDDMKEYWGFYLLKGSTVSISTCARWPGASLIVIRGHRHLRECAYIGQKSSEESDEMLLIDAEAQDNHSQNEDADKNTPKRGRSRQVILKEKLNWSPAALSKLKAAQLSTTQLSSAPKSPENNSEAMTTIAPKESSSELYSDILNRISKMGVRGQRILEKLSNKLLAEETAERARKAAKAESQDIDSSEEAALLRKVIEQVVKETWKKEKTVQNKNGSEVSKTSDREEKYDNVKFPPLPDKENQTSGFSEDKIDYGDTMDKYSSKDDESDRMMKKIVERHVSEDDVDADVDKLLKRARRAILQENLHLDEDEEIKATDEEWEGLEEGHVPNPDGIADDRGTFDHWDPNDRSRSEFWSSFSSSEESLLVCDGLVLYMPLTPHLNCNENEDSHDAFEKMNNLTMKNIGRHGTTETTAASVEKRDNTLSYQVPANGYYFFVFTSENEVQTNFIHIHFDLRRRVYKVRDPVASCQNATHCELPLSFLSDQKVVLELPIKQGNTNHSDPLLLNRVQESANATTNASSTTTQSPNERAFPKSTSSPRNERKEEKRKLEGGEALLWDESYVVMTTCEPRTTLYLCFIISVPLLILLFAFQ</sequence>
<evidence type="ECO:0000313" key="5">
    <source>
        <dbReference type="EMBL" id="KAG8234861.1"/>
    </source>
</evidence>
<dbReference type="PANTHER" id="PTHR39077">
    <property type="entry name" value="DUF4793 DOMAIN-CONTAINING PROTEIN"/>
    <property type="match status" value="1"/>
</dbReference>
<reference evidence="5" key="2">
    <citation type="submission" date="2017-10" db="EMBL/GenBank/DDBJ databases">
        <title>Ladona fulva Genome sequencing and assembly.</title>
        <authorList>
            <person name="Murali S."/>
            <person name="Richards S."/>
            <person name="Bandaranaike D."/>
            <person name="Bellair M."/>
            <person name="Blankenburg K."/>
            <person name="Chao H."/>
            <person name="Dinh H."/>
            <person name="Doddapaneni H."/>
            <person name="Dugan-Rocha S."/>
            <person name="Elkadiri S."/>
            <person name="Gnanaolivu R."/>
            <person name="Hernandez B."/>
            <person name="Skinner E."/>
            <person name="Javaid M."/>
            <person name="Lee S."/>
            <person name="Li M."/>
            <person name="Ming W."/>
            <person name="Munidasa M."/>
            <person name="Muniz J."/>
            <person name="Nguyen L."/>
            <person name="Hughes D."/>
            <person name="Osuji N."/>
            <person name="Pu L.-L."/>
            <person name="Puazo M."/>
            <person name="Qu C."/>
            <person name="Quiroz J."/>
            <person name="Raj R."/>
            <person name="Weissenberger G."/>
            <person name="Xin Y."/>
            <person name="Zou X."/>
            <person name="Han Y."/>
            <person name="Worley K."/>
            <person name="Muzny D."/>
            <person name="Gibbs R."/>
        </authorList>
    </citation>
    <scope>NUCLEOTIDE SEQUENCE</scope>
    <source>
        <strain evidence="5">Sampled in the wild</strain>
    </source>
</reference>
<dbReference type="Pfam" id="PF16040">
    <property type="entry name" value="APD1-4_N"/>
    <property type="match status" value="1"/>
</dbReference>
<reference evidence="5" key="1">
    <citation type="submission" date="2013-04" db="EMBL/GenBank/DDBJ databases">
        <authorList>
            <person name="Qu J."/>
            <person name="Murali S.C."/>
            <person name="Bandaranaike D."/>
            <person name="Bellair M."/>
            <person name="Blankenburg K."/>
            <person name="Chao H."/>
            <person name="Dinh H."/>
            <person name="Doddapaneni H."/>
            <person name="Downs B."/>
            <person name="Dugan-Rocha S."/>
            <person name="Elkadiri S."/>
            <person name="Gnanaolivu R.D."/>
            <person name="Hernandez B."/>
            <person name="Javaid M."/>
            <person name="Jayaseelan J.C."/>
            <person name="Lee S."/>
            <person name="Li M."/>
            <person name="Ming W."/>
            <person name="Munidasa M."/>
            <person name="Muniz J."/>
            <person name="Nguyen L."/>
            <person name="Ongeri F."/>
            <person name="Osuji N."/>
            <person name="Pu L.-L."/>
            <person name="Puazo M."/>
            <person name="Qu C."/>
            <person name="Quiroz J."/>
            <person name="Raj R."/>
            <person name="Weissenberger G."/>
            <person name="Xin Y."/>
            <person name="Zou X."/>
            <person name="Han Y."/>
            <person name="Richards S."/>
            <person name="Worley K."/>
            <person name="Muzny D."/>
            <person name="Gibbs R."/>
        </authorList>
    </citation>
    <scope>NUCLEOTIDE SEQUENCE</scope>
    <source>
        <strain evidence="5">Sampled in the wild</strain>
    </source>
</reference>
<dbReference type="InterPro" id="IPR032008">
    <property type="entry name" value="APD1-4_N"/>
</dbReference>
<feature type="compositionally biased region" description="Basic and acidic residues" evidence="1">
    <location>
        <begin position="203"/>
        <end position="216"/>
    </location>
</feature>
<evidence type="ECO:0000259" key="4">
    <source>
        <dbReference type="Pfam" id="PF16041"/>
    </source>
</evidence>
<evidence type="ECO:0000256" key="2">
    <source>
        <dbReference type="SAM" id="Phobius"/>
    </source>
</evidence>
<proteinExistence type="predicted"/>
<dbReference type="PANTHER" id="PTHR39077:SF1">
    <property type="entry name" value="E3 UBIQUITIN-PROTEIN LIGASE APD1-4 MIDDLE DOMAIN-CONTAINING PROTEIN"/>
    <property type="match status" value="1"/>
</dbReference>
<dbReference type="Pfam" id="PF16041">
    <property type="entry name" value="APD1-4_M"/>
    <property type="match status" value="1"/>
</dbReference>
<feature type="compositionally biased region" description="Low complexity" evidence="1">
    <location>
        <begin position="651"/>
        <end position="663"/>
    </location>
</feature>
<feature type="compositionally biased region" description="Basic and acidic residues" evidence="1">
    <location>
        <begin position="377"/>
        <end position="408"/>
    </location>
</feature>
<feature type="transmembrane region" description="Helical" evidence="2">
    <location>
        <begin position="712"/>
        <end position="730"/>
    </location>
</feature>
<keyword evidence="6" id="KW-1185">Reference proteome</keyword>
<dbReference type="InterPro" id="IPR032010">
    <property type="entry name" value="APD1-4_M"/>
</dbReference>
<feature type="compositionally biased region" description="Basic and acidic residues" evidence="1">
    <location>
        <begin position="679"/>
        <end position="688"/>
    </location>
</feature>
<evidence type="ECO:0000313" key="6">
    <source>
        <dbReference type="Proteomes" id="UP000792457"/>
    </source>
</evidence>